<keyword evidence="11" id="KW-0464">Manganese</keyword>
<evidence type="ECO:0000256" key="11">
    <source>
        <dbReference type="ARBA" id="ARBA00023211"/>
    </source>
</evidence>
<evidence type="ECO:0000256" key="12">
    <source>
        <dbReference type="PROSITE-ProRule" id="PRU01319"/>
    </source>
</evidence>
<dbReference type="PANTHER" id="PTHR10954:SF18">
    <property type="entry name" value="RIBONUCLEASE HII"/>
    <property type="match status" value="1"/>
</dbReference>
<gene>
    <name evidence="15" type="ORF">FB555_000989</name>
</gene>
<evidence type="ECO:0000256" key="5">
    <source>
        <dbReference type="ARBA" id="ARBA00007383"/>
    </source>
</evidence>
<evidence type="ECO:0000256" key="2">
    <source>
        <dbReference type="ARBA" id="ARBA00001946"/>
    </source>
</evidence>
<evidence type="ECO:0000259" key="14">
    <source>
        <dbReference type="PROSITE" id="PS51975"/>
    </source>
</evidence>
<evidence type="ECO:0000256" key="4">
    <source>
        <dbReference type="ARBA" id="ARBA00004496"/>
    </source>
</evidence>
<feature type="binding site" evidence="12">
    <location>
        <position position="17"/>
    </location>
    <ligand>
        <name>a divalent metal cation</name>
        <dbReference type="ChEBI" id="CHEBI:60240"/>
    </ligand>
</feature>
<dbReference type="Gene3D" id="3.30.420.10">
    <property type="entry name" value="Ribonuclease H-like superfamily/Ribonuclease H"/>
    <property type="match status" value="1"/>
</dbReference>
<dbReference type="EC" id="3.1.26.4" evidence="13"/>
<evidence type="ECO:0000313" key="16">
    <source>
        <dbReference type="Proteomes" id="UP000524237"/>
    </source>
</evidence>
<evidence type="ECO:0000256" key="7">
    <source>
        <dbReference type="ARBA" id="ARBA00022722"/>
    </source>
</evidence>
<dbReference type="Pfam" id="PF01351">
    <property type="entry name" value="RNase_HII"/>
    <property type="match status" value="1"/>
</dbReference>
<reference evidence="15 16" key="1">
    <citation type="submission" date="2020-07" db="EMBL/GenBank/DDBJ databases">
        <title>Sequencing the genomes of 1000 actinobacteria strains.</title>
        <authorList>
            <person name="Klenk H.-P."/>
        </authorList>
    </citation>
    <scope>NUCLEOTIDE SEQUENCE [LARGE SCALE GENOMIC DNA]</scope>
    <source>
        <strain evidence="15 16">DSM 23737</strain>
    </source>
</reference>
<dbReference type="InterPro" id="IPR012337">
    <property type="entry name" value="RNaseH-like_sf"/>
</dbReference>
<dbReference type="InterPro" id="IPR024567">
    <property type="entry name" value="RNase_HII/HIII_dom"/>
</dbReference>
<keyword evidence="10 12" id="KW-0378">Hydrolase</keyword>
<dbReference type="CDD" id="cd07182">
    <property type="entry name" value="RNase_HII_bacteria_HII_like"/>
    <property type="match status" value="1"/>
</dbReference>
<keyword evidence="6" id="KW-0963">Cytoplasm</keyword>
<feature type="binding site" evidence="12">
    <location>
        <position position="115"/>
    </location>
    <ligand>
        <name>a divalent metal cation</name>
        <dbReference type="ChEBI" id="CHEBI:60240"/>
    </ligand>
</feature>
<feature type="binding site" evidence="12">
    <location>
        <position position="18"/>
    </location>
    <ligand>
        <name>a divalent metal cation</name>
        <dbReference type="ChEBI" id="CHEBI:60240"/>
    </ligand>
</feature>
<dbReference type="PANTHER" id="PTHR10954">
    <property type="entry name" value="RIBONUCLEASE H2 SUBUNIT A"/>
    <property type="match status" value="1"/>
</dbReference>
<keyword evidence="9 12" id="KW-0255">Endonuclease</keyword>
<dbReference type="EMBL" id="JACGWU010000002">
    <property type="protein sequence ID" value="MBA8828891.1"/>
    <property type="molecule type" value="Genomic_DNA"/>
</dbReference>
<comment type="cofactor">
    <cofactor evidence="2">
        <name>Mg(2+)</name>
        <dbReference type="ChEBI" id="CHEBI:18420"/>
    </cofactor>
</comment>
<accession>A0A7W3JTD8</accession>
<dbReference type="GO" id="GO:0032299">
    <property type="term" value="C:ribonuclease H2 complex"/>
    <property type="evidence" value="ECO:0007669"/>
    <property type="project" value="TreeGrafter"/>
</dbReference>
<evidence type="ECO:0000256" key="8">
    <source>
        <dbReference type="ARBA" id="ARBA00022723"/>
    </source>
</evidence>
<evidence type="ECO:0000256" key="6">
    <source>
        <dbReference type="ARBA" id="ARBA00022490"/>
    </source>
</evidence>
<comment type="caution">
    <text evidence="15">The sequence shown here is derived from an EMBL/GenBank/DDBJ whole genome shotgun (WGS) entry which is preliminary data.</text>
</comment>
<dbReference type="GO" id="GO:0003723">
    <property type="term" value="F:RNA binding"/>
    <property type="evidence" value="ECO:0007669"/>
    <property type="project" value="UniProtKB-UniRule"/>
</dbReference>
<evidence type="ECO:0000256" key="9">
    <source>
        <dbReference type="ARBA" id="ARBA00022759"/>
    </source>
</evidence>
<dbReference type="GO" id="GO:0004523">
    <property type="term" value="F:RNA-DNA hybrid ribonuclease activity"/>
    <property type="evidence" value="ECO:0007669"/>
    <property type="project" value="UniProtKB-UniRule"/>
</dbReference>
<evidence type="ECO:0000256" key="3">
    <source>
        <dbReference type="ARBA" id="ARBA00004065"/>
    </source>
</evidence>
<dbReference type="GO" id="GO:0005737">
    <property type="term" value="C:cytoplasm"/>
    <property type="evidence" value="ECO:0007669"/>
    <property type="project" value="UniProtKB-SubCell"/>
</dbReference>
<proteinExistence type="inferred from homology"/>
<keyword evidence="7 12" id="KW-0540">Nuclease</keyword>
<comment type="similarity">
    <text evidence="5 13">Belongs to the RNase HII family.</text>
</comment>
<dbReference type="GO" id="GO:0046872">
    <property type="term" value="F:metal ion binding"/>
    <property type="evidence" value="ECO:0007669"/>
    <property type="project" value="UniProtKB-KW"/>
</dbReference>
<keyword evidence="8 12" id="KW-0479">Metal-binding</keyword>
<dbReference type="InterPro" id="IPR001352">
    <property type="entry name" value="RNase_HII/HIII"/>
</dbReference>
<dbReference type="GO" id="GO:0006298">
    <property type="term" value="P:mismatch repair"/>
    <property type="evidence" value="ECO:0007669"/>
    <property type="project" value="TreeGrafter"/>
</dbReference>
<evidence type="ECO:0000256" key="10">
    <source>
        <dbReference type="ARBA" id="ARBA00022801"/>
    </source>
</evidence>
<dbReference type="NCBIfam" id="NF000595">
    <property type="entry name" value="PRK00015.1-3"/>
    <property type="match status" value="1"/>
</dbReference>
<feature type="domain" description="RNase H type-2" evidence="14">
    <location>
        <begin position="11"/>
        <end position="208"/>
    </location>
</feature>
<comment type="cofactor">
    <cofactor evidence="12">
        <name>Mn(2+)</name>
        <dbReference type="ChEBI" id="CHEBI:29035"/>
    </cofactor>
    <cofactor evidence="12">
        <name>Mg(2+)</name>
        <dbReference type="ChEBI" id="CHEBI:18420"/>
    </cofactor>
    <text evidence="12">Manganese or magnesium. Binds 1 divalent metal ion per monomer in the absence of substrate. May bind a second metal ion after substrate binding.</text>
</comment>
<dbReference type="PROSITE" id="PS51975">
    <property type="entry name" value="RNASE_H_2"/>
    <property type="match status" value="1"/>
</dbReference>
<dbReference type="InterPro" id="IPR022898">
    <property type="entry name" value="RNase_HII"/>
</dbReference>
<dbReference type="GO" id="GO:0043137">
    <property type="term" value="P:DNA replication, removal of RNA primer"/>
    <property type="evidence" value="ECO:0007669"/>
    <property type="project" value="TreeGrafter"/>
</dbReference>
<comment type="catalytic activity">
    <reaction evidence="1 12 13">
        <text>Endonucleolytic cleavage to 5'-phosphomonoester.</text>
        <dbReference type="EC" id="3.1.26.4"/>
    </reaction>
</comment>
<evidence type="ECO:0000256" key="1">
    <source>
        <dbReference type="ARBA" id="ARBA00000077"/>
    </source>
</evidence>
<dbReference type="AlphaFoldDB" id="A0A7W3JTD8"/>
<dbReference type="SUPFAM" id="SSF53098">
    <property type="entry name" value="Ribonuclease H-like"/>
    <property type="match status" value="1"/>
</dbReference>
<protein>
    <recommendedName>
        <fullName evidence="13">Ribonuclease</fullName>
        <ecNumber evidence="13">3.1.26.4</ecNumber>
    </recommendedName>
</protein>
<evidence type="ECO:0000313" key="15">
    <source>
        <dbReference type="EMBL" id="MBA8828891.1"/>
    </source>
</evidence>
<keyword evidence="16" id="KW-1185">Reference proteome</keyword>
<name>A0A7W3JTD8_9MICO</name>
<organism evidence="15 16">
    <name type="scientific">Alpinimonas psychrophila</name>
    <dbReference type="NCBI Taxonomy" id="748908"/>
    <lineage>
        <taxon>Bacteria</taxon>
        <taxon>Bacillati</taxon>
        <taxon>Actinomycetota</taxon>
        <taxon>Actinomycetes</taxon>
        <taxon>Micrococcales</taxon>
        <taxon>Microbacteriaceae</taxon>
        <taxon>Alpinimonas</taxon>
    </lineage>
</organism>
<dbReference type="Proteomes" id="UP000524237">
    <property type="component" value="Unassembled WGS sequence"/>
</dbReference>
<comment type="function">
    <text evidence="3 13">Endonuclease that specifically degrades the RNA of RNA-DNA hybrids.</text>
</comment>
<sequence length="208" mass="21613">MESSLFAGGATLIIGIDEVGRGAMAGPVMVGVCAITASLTDFPAGLRDSKMLSAPKREKLAPILLVWAPTAVGAASAAEIDEFGITACLGLAAKRALIALHSAGIPVGDSTVLLDGAHDWLNPALTSKLRVITRVKADQDCASVAAASVVAKVERDALMVQLDAAHPHYGWASNKGYGAAIHMEAIRTIGVTDHHRKTWVKTPTGRTE</sequence>
<comment type="subcellular location">
    <subcellularLocation>
        <location evidence="4">Cytoplasm</location>
    </subcellularLocation>
</comment>
<evidence type="ECO:0000256" key="13">
    <source>
        <dbReference type="RuleBase" id="RU003515"/>
    </source>
</evidence>
<dbReference type="RefSeq" id="WP_425485594.1">
    <property type="nucleotide sequence ID" value="NZ_JACGWU010000002.1"/>
</dbReference>
<dbReference type="InterPro" id="IPR036397">
    <property type="entry name" value="RNaseH_sf"/>
</dbReference>